<evidence type="ECO:0000313" key="2">
    <source>
        <dbReference type="Proteomes" id="UP000676601"/>
    </source>
</evidence>
<dbReference type="EMBL" id="BORU01000001">
    <property type="protein sequence ID" value="GIO52632.1"/>
    <property type="molecule type" value="Genomic_DNA"/>
</dbReference>
<keyword evidence="2" id="KW-1185">Reference proteome</keyword>
<dbReference type="Proteomes" id="UP000676601">
    <property type="component" value="Unassembled WGS sequence"/>
</dbReference>
<protein>
    <submittedName>
        <fullName evidence="1">Uncharacterized protein</fullName>
    </submittedName>
</protein>
<accession>A0ABQ4L816</accession>
<reference evidence="1 2" key="1">
    <citation type="submission" date="2021-03" db="EMBL/GenBank/DDBJ databases">
        <title>Antimicrobial resistance genes in bacteria isolated from Japanese honey, and their potential for conferring macrolide and lincosamide resistance in the American foulbrood pathogen Paenibacillus larvae.</title>
        <authorList>
            <person name="Okamoto M."/>
            <person name="Kumagai M."/>
            <person name="Kanamori H."/>
            <person name="Takamatsu D."/>
        </authorList>
    </citation>
    <scope>NUCLEOTIDE SEQUENCE [LARGE SCALE GENOMIC DNA]</scope>
    <source>
        <strain evidence="1 2">J21TS7</strain>
    </source>
</reference>
<proteinExistence type="predicted"/>
<gene>
    <name evidence="1" type="ORF">J21TS7_09500</name>
</gene>
<comment type="caution">
    <text evidence="1">The sequence shown here is derived from an EMBL/GenBank/DDBJ whole genome shotgun (WGS) entry which is preliminary data.</text>
</comment>
<evidence type="ECO:0000313" key="1">
    <source>
        <dbReference type="EMBL" id="GIO52632.1"/>
    </source>
</evidence>
<name>A0ABQ4L816_9BACL</name>
<organism evidence="1 2">
    <name type="scientific">Paenibacillus cineris</name>
    <dbReference type="NCBI Taxonomy" id="237530"/>
    <lineage>
        <taxon>Bacteria</taxon>
        <taxon>Bacillati</taxon>
        <taxon>Bacillota</taxon>
        <taxon>Bacilli</taxon>
        <taxon>Bacillales</taxon>
        <taxon>Paenibacillaceae</taxon>
        <taxon>Paenibacillus</taxon>
    </lineage>
</organism>
<sequence length="58" mass="6646">MDVHPFVCHNEQKGRHHVEIGFLRCLLYIVRQISSMMSMIYKPDAAAIPGTMGDKNEE</sequence>